<dbReference type="PANTHER" id="PTHR43214">
    <property type="entry name" value="TWO-COMPONENT RESPONSE REGULATOR"/>
    <property type="match status" value="1"/>
</dbReference>
<gene>
    <name evidence="8" type="ORF">BLA24064_00611</name>
</gene>
<evidence type="ECO:0000259" key="7">
    <source>
        <dbReference type="PROSITE" id="PS50110"/>
    </source>
</evidence>
<dbReference type="Gene3D" id="3.40.50.2300">
    <property type="match status" value="1"/>
</dbReference>
<feature type="modified residue" description="4-aspartylphosphate" evidence="5">
    <location>
        <position position="55"/>
    </location>
</feature>
<evidence type="ECO:0000256" key="4">
    <source>
        <dbReference type="ARBA" id="ARBA00023163"/>
    </source>
</evidence>
<evidence type="ECO:0000313" key="9">
    <source>
        <dbReference type="Proteomes" id="UP000494222"/>
    </source>
</evidence>
<dbReference type="Pfam" id="PF00196">
    <property type="entry name" value="GerE"/>
    <property type="match status" value="1"/>
</dbReference>
<dbReference type="PROSITE" id="PS50110">
    <property type="entry name" value="RESPONSE_REGULATORY"/>
    <property type="match status" value="1"/>
</dbReference>
<dbReference type="GO" id="GO:0003677">
    <property type="term" value="F:DNA binding"/>
    <property type="evidence" value="ECO:0007669"/>
    <property type="project" value="UniProtKB-KW"/>
</dbReference>
<dbReference type="InterPro" id="IPR039420">
    <property type="entry name" value="WalR-like"/>
</dbReference>
<dbReference type="Proteomes" id="UP000494222">
    <property type="component" value="Unassembled WGS sequence"/>
</dbReference>
<dbReference type="SUPFAM" id="SSF46894">
    <property type="entry name" value="C-terminal effector domain of the bipartite response regulators"/>
    <property type="match status" value="1"/>
</dbReference>
<keyword evidence="2" id="KW-0805">Transcription regulation</keyword>
<reference evidence="8 9" key="1">
    <citation type="submission" date="2019-09" db="EMBL/GenBank/DDBJ databases">
        <authorList>
            <person name="Depoorter E."/>
        </authorList>
    </citation>
    <scope>NUCLEOTIDE SEQUENCE [LARGE SCALE GENOMIC DNA]</scope>
    <source>
        <strain evidence="8">LMG 24064</strain>
    </source>
</reference>
<sequence>MLIHTLIADDHAIVRGGITQILATTSDIVVVAEAANAAEVLERLQTHSIDVLLLDMSMPGTSGQDLIRSLRAAYPTLPILVVTVHNDPQTVTHALRAGASGYVTKYSDPPVLIGAIRRLAAGGRFIDPQLVETIVFDAPATSTAEDDRLSARERQVLQRFAAGKTINEIAAEFSLSAKTVSTHKLRLMQKLGIRTNAELIRYAIKHNICVS</sequence>
<dbReference type="EMBL" id="CABVPL010000003">
    <property type="protein sequence ID" value="VWB16636.1"/>
    <property type="molecule type" value="Genomic_DNA"/>
</dbReference>
<accession>A0A6P2HIA3</accession>
<feature type="domain" description="Response regulatory" evidence="7">
    <location>
        <begin position="4"/>
        <end position="120"/>
    </location>
</feature>
<feature type="domain" description="HTH luxR-type" evidence="6">
    <location>
        <begin position="142"/>
        <end position="207"/>
    </location>
</feature>
<dbReference type="InterPro" id="IPR058245">
    <property type="entry name" value="NreC/VraR/RcsB-like_REC"/>
</dbReference>
<evidence type="ECO:0000256" key="1">
    <source>
        <dbReference type="ARBA" id="ARBA00022553"/>
    </source>
</evidence>
<dbReference type="SMART" id="SM00421">
    <property type="entry name" value="HTH_LUXR"/>
    <property type="match status" value="1"/>
</dbReference>
<dbReference type="GO" id="GO:0000160">
    <property type="term" value="P:phosphorelay signal transduction system"/>
    <property type="evidence" value="ECO:0007669"/>
    <property type="project" value="InterPro"/>
</dbReference>
<keyword evidence="4" id="KW-0804">Transcription</keyword>
<evidence type="ECO:0000313" key="8">
    <source>
        <dbReference type="EMBL" id="VWB16636.1"/>
    </source>
</evidence>
<dbReference type="PROSITE" id="PS50043">
    <property type="entry name" value="HTH_LUXR_2"/>
    <property type="match status" value="1"/>
</dbReference>
<evidence type="ECO:0000256" key="2">
    <source>
        <dbReference type="ARBA" id="ARBA00023015"/>
    </source>
</evidence>
<dbReference type="InterPro" id="IPR011006">
    <property type="entry name" value="CheY-like_superfamily"/>
</dbReference>
<dbReference type="CDD" id="cd06170">
    <property type="entry name" value="LuxR_C_like"/>
    <property type="match status" value="1"/>
</dbReference>
<evidence type="ECO:0000259" key="6">
    <source>
        <dbReference type="PROSITE" id="PS50043"/>
    </source>
</evidence>
<keyword evidence="1 5" id="KW-0597">Phosphoprotein</keyword>
<keyword evidence="3" id="KW-0238">DNA-binding</keyword>
<evidence type="ECO:0000256" key="5">
    <source>
        <dbReference type="PROSITE-ProRule" id="PRU00169"/>
    </source>
</evidence>
<dbReference type="InterPro" id="IPR016032">
    <property type="entry name" value="Sig_transdc_resp-reg_C-effctor"/>
</dbReference>
<protein>
    <submittedName>
        <fullName evidence="8">Two component LuxR family transcriptional regulator</fullName>
    </submittedName>
</protein>
<name>A0A6P2HIA3_9BURK</name>
<dbReference type="Pfam" id="PF00072">
    <property type="entry name" value="Response_reg"/>
    <property type="match status" value="1"/>
</dbReference>
<dbReference type="GO" id="GO:0006355">
    <property type="term" value="P:regulation of DNA-templated transcription"/>
    <property type="evidence" value="ECO:0007669"/>
    <property type="project" value="InterPro"/>
</dbReference>
<evidence type="ECO:0000256" key="3">
    <source>
        <dbReference type="ARBA" id="ARBA00023125"/>
    </source>
</evidence>
<dbReference type="PANTHER" id="PTHR43214:SF41">
    <property type="entry name" value="NITRATE_NITRITE RESPONSE REGULATOR PROTEIN NARP"/>
    <property type="match status" value="1"/>
</dbReference>
<dbReference type="PRINTS" id="PR00038">
    <property type="entry name" value="HTHLUXR"/>
</dbReference>
<dbReference type="CDD" id="cd17535">
    <property type="entry name" value="REC_NarL-like"/>
    <property type="match status" value="1"/>
</dbReference>
<proteinExistence type="predicted"/>
<organism evidence="8 9">
    <name type="scientific">Burkholderia latens</name>
    <dbReference type="NCBI Taxonomy" id="488446"/>
    <lineage>
        <taxon>Bacteria</taxon>
        <taxon>Pseudomonadati</taxon>
        <taxon>Pseudomonadota</taxon>
        <taxon>Betaproteobacteria</taxon>
        <taxon>Burkholderiales</taxon>
        <taxon>Burkholderiaceae</taxon>
        <taxon>Burkholderia</taxon>
        <taxon>Burkholderia cepacia complex</taxon>
    </lineage>
</organism>
<dbReference type="InterPro" id="IPR000792">
    <property type="entry name" value="Tscrpt_reg_LuxR_C"/>
</dbReference>
<dbReference type="AlphaFoldDB" id="A0A6P2HIA3"/>
<dbReference type="SMART" id="SM00448">
    <property type="entry name" value="REC"/>
    <property type="match status" value="1"/>
</dbReference>
<dbReference type="InterPro" id="IPR001789">
    <property type="entry name" value="Sig_transdc_resp-reg_receiver"/>
</dbReference>
<dbReference type="SUPFAM" id="SSF52172">
    <property type="entry name" value="CheY-like"/>
    <property type="match status" value="1"/>
</dbReference>